<dbReference type="InterPro" id="IPR042070">
    <property type="entry name" value="PucR_C-HTH_sf"/>
</dbReference>
<feature type="domain" description="PucR C-terminal helix-turn-helix" evidence="2">
    <location>
        <begin position="459"/>
        <end position="517"/>
    </location>
</feature>
<dbReference type="AlphaFoldDB" id="A0A6S6PEV9"/>
<sequence>MRAARIRLGELLLALDRTMVTLQQAPRGLDLPVASVALVDADDVRLGIAPASGNADLFFLLGVPADAAVRWLAGQPRPPVAVFVKEPAPELVRHAMTHGSAVVAVDPHARWERLYRLVNQFFDHRGDHDDPPLPGGTDLFGLAQSIADRARGMVSIEDAQSHVLAYSASSEEADELRRLSILGRAGPPEHLAWIGQWGIFDALRSRDDPVRVAERPELGLRPRIAIGIHLPSANRRTPTFAGSIWLQQGSAPFADDAEEVLRGGAVLAARVIGRMAATPSTHTVRTRELLGLADDTDSDVGAIARELGVDPDGRAALIGFGAGAPADVIALSATAFRADAQVVSTDERVYVLLPKIGTPSSVTSWVRGVVGVLHRETGLTLRAVIAAPLPGLAGVAGARTEIDRVFDSAARHPDAIGQITSLADARTTVLLDEIVAHVAGRPGLIDPRVRTLREREPLLADTLQAYLDGFGDIAAVAARLHVHPNTIRYRVRRIETLLDTSLADPDDRLVLGLGLRATEPQPVNAPSTSSSNRSSASSPSSSIPRSGPRSSR</sequence>
<organism evidence="3 4">
    <name type="scientific">Mycolicibacterium litorale</name>
    <dbReference type="NCBI Taxonomy" id="758802"/>
    <lineage>
        <taxon>Bacteria</taxon>
        <taxon>Bacillati</taxon>
        <taxon>Actinomycetota</taxon>
        <taxon>Actinomycetes</taxon>
        <taxon>Mycobacteriales</taxon>
        <taxon>Mycobacteriaceae</taxon>
        <taxon>Mycolicibacterium</taxon>
    </lineage>
</organism>
<name>A0A6S6PEV9_9MYCO</name>
<evidence type="ECO:0000259" key="2">
    <source>
        <dbReference type="Pfam" id="PF13556"/>
    </source>
</evidence>
<dbReference type="InterPro" id="IPR025736">
    <property type="entry name" value="PucR_C-HTH_dom"/>
</dbReference>
<dbReference type="RefSeq" id="WP_185292503.1">
    <property type="nucleotide sequence ID" value="NZ_AP023287.1"/>
</dbReference>
<evidence type="ECO:0000256" key="1">
    <source>
        <dbReference type="SAM" id="MobiDB-lite"/>
    </source>
</evidence>
<dbReference type="Gene3D" id="1.10.10.2840">
    <property type="entry name" value="PucR C-terminal helix-turn-helix domain"/>
    <property type="match status" value="1"/>
</dbReference>
<proteinExistence type="predicted"/>
<gene>
    <name evidence="3" type="ORF">NIIDNTM18_38860</name>
</gene>
<accession>A0A6S6PEV9</accession>
<evidence type="ECO:0000313" key="3">
    <source>
        <dbReference type="EMBL" id="BCI54608.1"/>
    </source>
</evidence>
<feature type="region of interest" description="Disordered" evidence="1">
    <location>
        <begin position="515"/>
        <end position="552"/>
    </location>
</feature>
<dbReference type="PANTHER" id="PTHR33744">
    <property type="entry name" value="CARBOHYDRATE DIACID REGULATOR"/>
    <property type="match status" value="1"/>
</dbReference>
<feature type="compositionally biased region" description="Low complexity" evidence="1">
    <location>
        <begin position="526"/>
        <end position="552"/>
    </location>
</feature>
<protein>
    <submittedName>
        <fullName evidence="3">Transcriptional regulator</fullName>
    </submittedName>
</protein>
<dbReference type="Pfam" id="PF13556">
    <property type="entry name" value="HTH_30"/>
    <property type="match status" value="1"/>
</dbReference>
<dbReference type="PANTHER" id="PTHR33744:SF17">
    <property type="entry name" value="CONSERVED PROTEIN"/>
    <property type="match status" value="1"/>
</dbReference>
<dbReference type="EMBL" id="AP023287">
    <property type="protein sequence ID" value="BCI54608.1"/>
    <property type="molecule type" value="Genomic_DNA"/>
</dbReference>
<dbReference type="InterPro" id="IPR051448">
    <property type="entry name" value="CdaR-like_regulators"/>
</dbReference>
<dbReference type="Proteomes" id="UP000515734">
    <property type="component" value="Chromosome"/>
</dbReference>
<reference evidence="3 4" key="1">
    <citation type="submission" date="2020-07" db="EMBL/GenBank/DDBJ databases">
        <title>Complete genome sequence of Mycolicibacterium litorale like strain isolated from cardiac implantable electronic device infection.</title>
        <authorList>
            <person name="Fukano H."/>
            <person name="Miyama H."/>
            <person name="Hoshino Y."/>
        </authorList>
    </citation>
    <scope>NUCLEOTIDE SEQUENCE [LARGE SCALE GENOMIC DNA]</scope>
    <source>
        <strain evidence="3 4">NIIDNTM18</strain>
    </source>
</reference>
<evidence type="ECO:0000313" key="4">
    <source>
        <dbReference type="Proteomes" id="UP000515734"/>
    </source>
</evidence>